<dbReference type="HOGENOM" id="CLU_1739234_0_0_12"/>
<proteinExistence type="predicted"/>
<evidence type="ECO:0000313" key="1">
    <source>
        <dbReference type="EMBL" id="AHC15797.1"/>
    </source>
</evidence>
<protein>
    <submittedName>
        <fullName evidence="1">Uncharacterized protein</fullName>
    </submittedName>
</protein>
<dbReference type="KEGG" id="slr:L21SP2_2444"/>
<dbReference type="RefSeq" id="WP_024268700.1">
    <property type="nucleotide sequence ID" value="NC_023035.1"/>
</dbReference>
<keyword evidence="2" id="KW-1185">Reference proteome</keyword>
<accession>V5WIY0</accession>
<gene>
    <name evidence="1" type="ORF">L21SP2_2444</name>
</gene>
<name>V5WIY0_9SPIO</name>
<dbReference type="AlphaFoldDB" id="V5WIY0"/>
<organism evidence="1 2">
    <name type="scientific">Salinispira pacifica</name>
    <dbReference type="NCBI Taxonomy" id="1307761"/>
    <lineage>
        <taxon>Bacteria</taxon>
        <taxon>Pseudomonadati</taxon>
        <taxon>Spirochaetota</taxon>
        <taxon>Spirochaetia</taxon>
        <taxon>Spirochaetales</taxon>
        <taxon>Spirochaetaceae</taxon>
        <taxon>Salinispira</taxon>
    </lineage>
</organism>
<dbReference type="OrthoDB" id="9803371at2"/>
<dbReference type="EMBL" id="CP006939">
    <property type="protein sequence ID" value="AHC15797.1"/>
    <property type="molecule type" value="Genomic_DNA"/>
</dbReference>
<evidence type="ECO:0000313" key="2">
    <source>
        <dbReference type="Proteomes" id="UP000018680"/>
    </source>
</evidence>
<reference evidence="1 2" key="1">
    <citation type="journal article" date="2015" name="Stand. Genomic Sci.">
        <title>Complete genome sequence and description of Salinispira pacifica gen. nov., sp. nov., a novel spirochaete isolated form a hypersaline microbial mat.</title>
        <authorList>
            <person name="Ben Hania W."/>
            <person name="Joseph M."/>
            <person name="Schumann P."/>
            <person name="Bunk B."/>
            <person name="Fiebig A."/>
            <person name="Sproer C."/>
            <person name="Klenk H.P."/>
            <person name="Fardeau M.L."/>
            <person name="Spring S."/>
        </authorList>
    </citation>
    <scope>NUCLEOTIDE SEQUENCE [LARGE SCALE GENOMIC DNA]</scope>
    <source>
        <strain evidence="1 2">L21-RPul-D2</strain>
    </source>
</reference>
<dbReference type="Proteomes" id="UP000018680">
    <property type="component" value="Chromosome"/>
</dbReference>
<sequence length="150" mass="17467">MEQLLATINELEKKAPGLEELHHAFGGVYQDRLTAALKRNHVREVFYPLILDPWNTGDLKNFVETHNFTFHEIFELQQEMKRFMDDLRESYMCELDDVITEAGAHLPSNLSYPEKSLVILYNLNRLCEAQKGILEKLATVSDKSRDVYNH</sequence>